<comment type="pathway">
    <text evidence="1">Cofactor biosynthesis; adenosylcobalamin biosynthesis.</text>
</comment>
<dbReference type="InterPro" id="IPR003723">
    <property type="entry name" value="Precorrin-6x_reduct"/>
</dbReference>
<comment type="caution">
    <text evidence="4">The sequence shown here is derived from an EMBL/GenBank/DDBJ whole genome shotgun (WGS) entry which is preliminary data.</text>
</comment>
<keyword evidence="2" id="KW-0169">Cobalamin biosynthesis</keyword>
<reference evidence="4" key="1">
    <citation type="journal article" date="2014" name="Int. J. Syst. Evol. Microbiol.">
        <title>Complete genome sequence of Corynebacterium casei LMG S-19264T (=DSM 44701T), isolated from a smear-ripened cheese.</title>
        <authorList>
            <consortium name="US DOE Joint Genome Institute (JGI-PGF)"/>
            <person name="Walter F."/>
            <person name="Albersmeier A."/>
            <person name="Kalinowski J."/>
            <person name="Ruckert C."/>
        </authorList>
    </citation>
    <scope>NUCLEOTIDE SEQUENCE</scope>
    <source>
        <strain evidence="4">VKM B-1606</strain>
    </source>
</reference>
<sequence>MAAGPHVLVLGGSSEGFAAAERFSTLGCDVTTSFAGRTGARRQPVGHARVGGFGGAEGLSEYLKTERVALVVDATHPFAARMKANAAAACAATRTPLIHVERPAWRPQPGDDWRMAPDVTAAAALAPVTDGPCFVTVGRQEIAPFAARRDLTLLLRVIDPPDAPFDHPAATFLCDRGPFALEAERRLFADRGIGSVVSKNSGGAAAEAKLVVARELGLPVVMVERPPRPEGLTAGSVDEAARLAAEMLGLPTS</sequence>
<dbReference type="GO" id="GO:0009236">
    <property type="term" value="P:cobalamin biosynthetic process"/>
    <property type="evidence" value="ECO:0007669"/>
    <property type="project" value="UniProtKB-KW"/>
</dbReference>
<dbReference type="Proteomes" id="UP001143400">
    <property type="component" value="Unassembled WGS sequence"/>
</dbReference>
<dbReference type="EMBL" id="BSFF01000010">
    <property type="protein sequence ID" value="GLK57771.1"/>
    <property type="molecule type" value="Genomic_DNA"/>
</dbReference>
<dbReference type="PANTHER" id="PTHR36925:SF1">
    <property type="entry name" value="COBALT-PRECORRIN-6A REDUCTASE"/>
    <property type="match status" value="1"/>
</dbReference>
<gene>
    <name evidence="4" type="ORF">GCM10008170_37910</name>
    <name evidence="5" type="ORF">JOD31_003268</name>
</gene>
<keyword evidence="3 5" id="KW-0560">Oxidoreductase</keyword>
<keyword evidence="6" id="KW-1185">Reference proteome</keyword>
<dbReference type="PROSITE" id="PS51014">
    <property type="entry name" value="COBK_CBIJ"/>
    <property type="match status" value="1"/>
</dbReference>
<dbReference type="RefSeq" id="WP_204951484.1">
    <property type="nucleotide sequence ID" value="NZ_BSFF01000010.1"/>
</dbReference>
<protein>
    <submittedName>
        <fullName evidence="4 5">Precorrin-6A reductase</fullName>
        <ecNumber evidence="5">1.3.1.106</ecNumber>
        <ecNumber evidence="5">1.3.1.54</ecNumber>
    </submittedName>
</protein>
<dbReference type="NCBIfam" id="NF005968">
    <property type="entry name" value="PRK08057.1-2"/>
    <property type="match status" value="1"/>
</dbReference>
<organism evidence="4 7">
    <name type="scientific">Methylopila capsulata</name>
    <dbReference type="NCBI Taxonomy" id="61654"/>
    <lineage>
        <taxon>Bacteria</taxon>
        <taxon>Pseudomonadati</taxon>
        <taxon>Pseudomonadota</taxon>
        <taxon>Alphaproteobacteria</taxon>
        <taxon>Hyphomicrobiales</taxon>
        <taxon>Methylopilaceae</taxon>
        <taxon>Methylopila</taxon>
    </lineage>
</organism>
<dbReference type="PANTHER" id="PTHR36925">
    <property type="entry name" value="COBALT-PRECORRIN-6A REDUCTASE"/>
    <property type="match status" value="1"/>
</dbReference>
<evidence type="ECO:0000313" key="6">
    <source>
        <dbReference type="Proteomes" id="UP000758856"/>
    </source>
</evidence>
<evidence type="ECO:0000256" key="3">
    <source>
        <dbReference type="ARBA" id="ARBA00023002"/>
    </source>
</evidence>
<evidence type="ECO:0000256" key="2">
    <source>
        <dbReference type="ARBA" id="ARBA00022573"/>
    </source>
</evidence>
<dbReference type="EMBL" id="JAFBCY010000004">
    <property type="protein sequence ID" value="MBM7853017.1"/>
    <property type="molecule type" value="Genomic_DNA"/>
</dbReference>
<proteinExistence type="predicted"/>
<dbReference type="Proteomes" id="UP000758856">
    <property type="component" value="Unassembled WGS sequence"/>
</dbReference>
<reference evidence="5 6" key="2">
    <citation type="submission" date="2021-01" db="EMBL/GenBank/DDBJ databases">
        <title>Genomic Encyclopedia of Type Strains, Phase IV (KMG-IV): sequencing the most valuable type-strain genomes for metagenomic binning, comparative biology and taxonomic classification.</title>
        <authorList>
            <person name="Goeker M."/>
        </authorList>
    </citation>
    <scope>NUCLEOTIDE SEQUENCE [LARGE SCALE GENOMIC DNA]</scope>
    <source>
        <strain evidence="5 6">DSM 6130</strain>
    </source>
</reference>
<evidence type="ECO:0000313" key="5">
    <source>
        <dbReference type="EMBL" id="MBM7853017.1"/>
    </source>
</evidence>
<evidence type="ECO:0000256" key="1">
    <source>
        <dbReference type="ARBA" id="ARBA00004953"/>
    </source>
</evidence>
<dbReference type="AlphaFoldDB" id="A0A9W6IZ51"/>
<accession>A0A9W6IZ51</accession>
<dbReference type="Pfam" id="PF02571">
    <property type="entry name" value="CbiJ"/>
    <property type="match status" value="1"/>
</dbReference>
<name>A0A9W6IZ51_9HYPH</name>
<reference evidence="4" key="3">
    <citation type="submission" date="2023-01" db="EMBL/GenBank/DDBJ databases">
        <authorList>
            <person name="Sun Q."/>
            <person name="Evtushenko L."/>
        </authorList>
    </citation>
    <scope>NUCLEOTIDE SEQUENCE</scope>
    <source>
        <strain evidence="4">VKM B-1606</strain>
    </source>
</reference>
<evidence type="ECO:0000313" key="7">
    <source>
        <dbReference type="Proteomes" id="UP001143400"/>
    </source>
</evidence>
<dbReference type="EC" id="1.3.1.54" evidence="5"/>
<dbReference type="EC" id="1.3.1.106" evidence="5"/>
<evidence type="ECO:0000313" key="4">
    <source>
        <dbReference type="EMBL" id="GLK57771.1"/>
    </source>
</evidence>
<dbReference type="GO" id="GO:0016994">
    <property type="term" value="F:precorrin-6A reductase activity"/>
    <property type="evidence" value="ECO:0007669"/>
    <property type="project" value="UniProtKB-EC"/>
</dbReference>